<evidence type="ECO:0000313" key="3">
    <source>
        <dbReference type="EMBL" id="KAH8995392.1"/>
    </source>
</evidence>
<dbReference type="Proteomes" id="UP001201163">
    <property type="component" value="Unassembled WGS sequence"/>
</dbReference>
<keyword evidence="1" id="KW-0175">Coiled coil</keyword>
<feature type="compositionally biased region" description="Pro residues" evidence="2">
    <location>
        <begin position="370"/>
        <end position="382"/>
    </location>
</feature>
<reference evidence="3" key="1">
    <citation type="submission" date="2022-01" db="EMBL/GenBank/DDBJ databases">
        <title>Comparative genomics reveals a dynamic genome evolution in the ectomycorrhizal milk-cap (Lactarius) mushrooms.</title>
        <authorList>
            <consortium name="DOE Joint Genome Institute"/>
            <person name="Lebreton A."/>
            <person name="Tang N."/>
            <person name="Kuo A."/>
            <person name="LaButti K."/>
            <person name="Drula E."/>
            <person name="Barry K."/>
            <person name="Clum A."/>
            <person name="Lipzen A."/>
            <person name="Mousain D."/>
            <person name="Ng V."/>
            <person name="Wang R."/>
            <person name="Wang X."/>
            <person name="Dai Y."/>
            <person name="Henrissat B."/>
            <person name="Grigoriev I.V."/>
            <person name="Guerin-Laguette A."/>
            <person name="Yu F."/>
            <person name="Martin F.M."/>
        </authorList>
    </citation>
    <scope>NUCLEOTIDE SEQUENCE</scope>
    <source>
        <strain evidence="3">QP</strain>
    </source>
</reference>
<protein>
    <submittedName>
        <fullName evidence="3">Uncharacterized protein</fullName>
    </submittedName>
</protein>
<feature type="region of interest" description="Disordered" evidence="2">
    <location>
        <begin position="255"/>
        <end position="276"/>
    </location>
</feature>
<dbReference type="EMBL" id="JAKELL010000012">
    <property type="protein sequence ID" value="KAH8995392.1"/>
    <property type="molecule type" value="Genomic_DNA"/>
</dbReference>
<feature type="compositionally biased region" description="Basic residues" evidence="2">
    <location>
        <begin position="308"/>
        <end position="326"/>
    </location>
</feature>
<feature type="compositionally biased region" description="Basic residues" evidence="2">
    <location>
        <begin position="459"/>
        <end position="477"/>
    </location>
</feature>
<dbReference type="AlphaFoldDB" id="A0AAD4LKM6"/>
<keyword evidence="4" id="KW-1185">Reference proteome</keyword>
<evidence type="ECO:0000256" key="2">
    <source>
        <dbReference type="SAM" id="MobiDB-lite"/>
    </source>
</evidence>
<accession>A0AAD4LKM6</accession>
<gene>
    <name evidence="3" type="ORF">EDB92DRAFT_201344</name>
</gene>
<name>A0AAD4LKM6_9AGAM</name>
<sequence>MGLISVWDKRKPNKMAVCAVHRPHESLIRASLRLHPPPPGLISIYPTQWTCHTLEMTLDGGWDPYTRDSRKPPGLPPSIESSAAAVIESGKRKRTYLVFDGVAPPARKRKTTSRISPSPAPPIEPVTSVIEEEAQAPQPTLATLEPTLLRAITGLTLAIGEQNKRVEQLVQDNVHLRDELTSLSRTFQLSKRDLQRVENTIPKLTTELKTKFEKMLEKTESRIQGPIDRLLEELGRIRASPPTPVHVSSITTFPQNTQFVPEPQPKDEGNWAPSEDYNPRRLIKQHYQENHESLAQPPSQNNSYGRGTFRHFRGRGRGPRGGYTRHRHGTYYPRSFGPPIPDGWGWEFVRVAPPASTSATAPLEQAQTPAPTPTTAPTPAPVPASALTPAPVPAPTPRRTIRITPKDHHHSTHVHILSRTPNRTHTRPRTTTTTPTRGAHRSSNTDPPVPKHTTTHAPASHRHRRREHHRLPARHHT</sequence>
<evidence type="ECO:0000313" key="4">
    <source>
        <dbReference type="Proteomes" id="UP001201163"/>
    </source>
</evidence>
<feature type="compositionally biased region" description="Low complexity" evidence="2">
    <location>
        <begin position="357"/>
        <end position="369"/>
    </location>
</feature>
<feature type="coiled-coil region" evidence="1">
    <location>
        <begin position="159"/>
        <end position="186"/>
    </location>
</feature>
<proteinExistence type="predicted"/>
<evidence type="ECO:0000256" key="1">
    <source>
        <dbReference type="SAM" id="Coils"/>
    </source>
</evidence>
<organism evidence="3 4">
    <name type="scientific">Lactarius akahatsu</name>
    <dbReference type="NCBI Taxonomy" id="416441"/>
    <lineage>
        <taxon>Eukaryota</taxon>
        <taxon>Fungi</taxon>
        <taxon>Dikarya</taxon>
        <taxon>Basidiomycota</taxon>
        <taxon>Agaricomycotina</taxon>
        <taxon>Agaricomycetes</taxon>
        <taxon>Russulales</taxon>
        <taxon>Russulaceae</taxon>
        <taxon>Lactarius</taxon>
    </lineage>
</organism>
<feature type="region of interest" description="Disordered" evidence="2">
    <location>
        <begin position="291"/>
        <end position="326"/>
    </location>
</feature>
<comment type="caution">
    <text evidence="3">The sequence shown here is derived from an EMBL/GenBank/DDBJ whole genome shotgun (WGS) entry which is preliminary data.</text>
</comment>
<feature type="region of interest" description="Disordered" evidence="2">
    <location>
        <begin position="357"/>
        <end position="477"/>
    </location>
</feature>